<dbReference type="EMBL" id="VZRM01005614">
    <property type="protein sequence ID" value="NWV39307.1"/>
    <property type="molecule type" value="Genomic_DNA"/>
</dbReference>
<comment type="caution">
    <text evidence="2">The sequence shown here is derived from an EMBL/GenBank/DDBJ whole genome shotgun (WGS) entry which is preliminary data.</text>
</comment>
<dbReference type="AlphaFoldDB" id="A0A7K6EKN7"/>
<feature type="domain" description="DOMON" evidence="1">
    <location>
        <begin position="27"/>
        <end position="84"/>
    </location>
</feature>
<sequence length="84" mass="9630">LLFLPCFCSRQPPHTLLHFSTFLDPSSMFYLHWDHKEKELMRFELHIHTNGWVASGFGPCGELPRSDTVTGGVFPNNSIYFSVS</sequence>
<dbReference type="InterPro" id="IPR005018">
    <property type="entry name" value="DOMON_domain"/>
</dbReference>
<evidence type="ECO:0000313" key="2">
    <source>
        <dbReference type="EMBL" id="NWV39307.1"/>
    </source>
</evidence>
<name>A0A7K6EKN7_9PASS</name>
<protein>
    <submittedName>
        <fullName evidence="2">MOXD2 protein</fullName>
    </submittedName>
</protein>
<feature type="non-terminal residue" evidence="2">
    <location>
        <position position="1"/>
    </location>
</feature>
<keyword evidence="3" id="KW-1185">Reference proteome</keyword>
<evidence type="ECO:0000313" key="3">
    <source>
        <dbReference type="Proteomes" id="UP000575029"/>
    </source>
</evidence>
<dbReference type="CDD" id="cd09631">
    <property type="entry name" value="DOMON_DOH"/>
    <property type="match status" value="1"/>
</dbReference>
<feature type="non-terminal residue" evidence="2">
    <location>
        <position position="84"/>
    </location>
</feature>
<dbReference type="Proteomes" id="UP000575029">
    <property type="component" value="Unassembled WGS sequence"/>
</dbReference>
<reference evidence="2 3" key="1">
    <citation type="submission" date="2019-09" db="EMBL/GenBank/DDBJ databases">
        <title>Bird 10,000 Genomes (B10K) Project - Family phase.</title>
        <authorList>
            <person name="Zhang G."/>
        </authorList>
    </citation>
    <scope>NUCLEOTIDE SEQUENCE [LARGE SCALE GENOMIC DNA]</scope>
    <source>
        <strain evidence="2">B10K-DU-029-50</strain>
        <tissue evidence="2">Heart</tissue>
    </source>
</reference>
<proteinExistence type="predicted"/>
<dbReference type="InterPro" id="IPR045266">
    <property type="entry name" value="DOH_DOMON"/>
</dbReference>
<gene>
    <name evidence="2" type="primary">Moxd2</name>
    <name evidence="2" type="ORF">GRAPIC_R15628</name>
</gene>
<evidence type="ECO:0000259" key="1">
    <source>
        <dbReference type="PROSITE" id="PS50836"/>
    </source>
</evidence>
<organism evidence="2 3">
    <name type="scientific">Grantiella picta</name>
    <dbReference type="NCBI Taxonomy" id="266360"/>
    <lineage>
        <taxon>Eukaryota</taxon>
        <taxon>Metazoa</taxon>
        <taxon>Chordata</taxon>
        <taxon>Craniata</taxon>
        <taxon>Vertebrata</taxon>
        <taxon>Euteleostomi</taxon>
        <taxon>Archelosauria</taxon>
        <taxon>Archosauria</taxon>
        <taxon>Dinosauria</taxon>
        <taxon>Saurischia</taxon>
        <taxon>Theropoda</taxon>
        <taxon>Coelurosauria</taxon>
        <taxon>Aves</taxon>
        <taxon>Neognathae</taxon>
        <taxon>Neoaves</taxon>
        <taxon>Telluraves</taxon>
        <taxon>Australaves</taxon>
        <taxon>Passeriformes</taxon>
        <taxon>Meliphagoidea</taxon>
        <taxon>Meliphagidae</taxon>
        <taxon>Grantiella</taxon>
    </lineage>
</organism>
<accession>A0A7K6EKN7</accession>
<dbReference type="PROSITE" id="PS50836">
    <property type="entry name" value="DOMON"/>
    <property type="match status" value="1"/>
</dbReference>